<dbReference type="HOGENOM" id="CLU_1114364_0_0_3"/>
<dbReference type="Proteomes" id="UP000008204">
    <property type="component" value="Chromosome"/>
</dbReference>
<evidence type="ECO:0008006" key="3">
    <source>
        <dbReference type="Google" id="ProtNLM"/>
    </source>
</evidence>
<dbReference type="STRING" id="41431.PCC8801_4292"/>
<sequence length="249" mass="26559">MKTNFLSQLNCLTQNIRQGFPQFIKKSKPWLSLLYGVAISLTITEISTAQRSGTLPPPSPLRVPDVAIPTAPDVPNSFSIPIKAVPTPAKTDSTIREYTFKAPTPPPSTPSSEIETIPATINDSSASSEIETTPATINDSSAPSGIQIPTAINNPSPSAIPQTAGKPSLYRVEVAGREASLLSQVKTVEPLAFIRQSEGVIHAGTFQQSDEAQKRVQVLQQKGVSATVVPVYEGHSNNTSVPRRPIIAN</sequence>
<name>B7JV82_RIPO1</name>
<dbReference type="KEGG" id="cyp:PCC8801_4292"/>
<dbReference type="eggNOG" id="ENOG5033KU1">
    <property type="taxonomic scope" value="Bacteria"/>
</dbReference>
<dbReference type="EMBL" id="CP001287">
    <property type="protein sequence ID" value="ACK68215.1"/>
    <property type="molecule type" value="Genomic_DNA"/>
</dbReference>
<dbReference type="OrthoDB" id="466791at2"/>
<organism evidence="1 2">
    <name type="scientific">Rippkaea orientalis (strain PCC 8801 / RF-1)</name>
    <name type="common">Cyanothece sp. (strain PCC 8801)</name>
    <dbReference type="NCBI Taxonomy" id="41431"/>
    <lineage>
        <taxon>Bacteria</taxon>
        <taxon>Bacillati</taxon>
        <taxon>Cyanobacteriota</taxon>
        <taxon>Cyanophyceae</taxon>
        <taxon>Oscillatoriophycideae</taxon>
        <taxon>Chroococcales</taxon>
        <taxon>Aphanothecaceae</taxon>
        <taxon>Rippkaea</taxon>
        <taxon>Rippkaea orientalis</taxon>
    </lineage>
</organism>
<gene>
    <name evidence="1" type="ordered locus">PCC8801_4292</name>
</gene>
<protein>
    <recommendedName>
        <fullName evidence="3">SPOR domain-containing protein</fullName>
    </recommendedName>
</protein>
<keyword evidence="2" id="KW-1185">Reference proteome</keyword>
<dbReference type="AlphaFoldDB" id="B7JV82"/>
<evidence type="ECO:0000313" key="1">
    <source>
        <dbReference type="EMBL" id="ACK68215.1"/>
    </source>
</evidence>
<reference evidence="2" key="1">
    <citation type="journal article" date="2011" name="MBio">
        <title>Novel metabolic attributes of the genus Cyanothece, comprising a group of unicellular nitrogen-fixing Cyanobacteria.</title>
        <authorList>
            <person name="Bandyopadhyay A."/>
            <person name="Elvitigala T."/>
            <person name="Welsh E."/>
            <person name="Stockel J."/>
            <person name="Liberton M."/>
            <person name="Min H."/>
            <person name="Sherman L.A."/>
            <person name="Pakrasi H.B."/>
        </authorList>
    </citation>
    <scope>NUCLEOTIDE SEQUENCE [LARGE SCALE GENOMIC DNA]</scope>
    <source>
        <strain evidence="2">PCC 8801</strain>
    </source>
</reference>
<proteinExistence type="predicted"/>
<accession>B7JV82</accession>
<evidence type="ECO:0000313" key="2">
    <source>
        <dbReference type="Proteomes" id="UP000008204"/>
    </source>
</evidence>